<evidence type="ECO:0000256" key="1">
    <source>
        <dbReference type="SAM" id="MobiDB-lite"/>
    </source>
</evidence>
<feature type="region of interest" description="Disordered" evidence="1">
    <location>
        <begin position="1"/>
        <end position="68"/>
    </location>
</feature>
<accession>F8MAM2</accession>
<organism evidence="2 3">
    <name type="scientific">Neurospora tetrasperma (strain FGSC 2508 / ATCC MYA-4615 / P0657)</name>
    <dbReference type="NCBI Taxonomy" id="510951"/>
    <lineage>
        <taxon>Eukaryota</taxon>
        <taxon>Fungi</taxon>
        <taxon>Dikarya</taxon>
        <taxon>Ascomycota</taxon>
        <taxon>Pezizomycotina</taxon>
        <taxon>Sordariomycetes</taxon>
        <taxon>Sordariomycetidae</taxon>
        <taxon>Sordariales</taxon>
        <taxon>Sordariaceae</taxon>
        <taxon>Neurospora</taxon>
    </lineage>
</organism>
<dbReference type="RefSeq" id="XP_009847495.1">
    <property type="nucleotide sequence ID" value="XM_009849193.1"/>
</dbReference>
<keyword evidence="3" id="KW-1185">Reference proteome</keyword>
<name>F8MAM2_NEUT8</name>
<evidence type="ECO:0000313" key="3">
    <source>
        <dbReference type="Proteomes" id="UP000008065"/>
    </source>
</evidence>
<proteinExistence type="predicted"/>
<dbReference type="Proteomes" id="UP000008065">
    <property type="component" value="Unassembled WGS sequence"/>
</dbReference>
<gene>
    <name evidence="2" type="ORF">NEUTE1DRAFT_134201</name>
</gene>
<reference evidence="3" key="1">
    <citation type="journal article" date="2011" name="Genetics">
        <title>Massive changes in genome architecture accompany the transition to self-fertility in the filamentous fungus Neurospora tetrasperma.</title>
        <authorList>
            <person name="Ellison C.E."/>
            <person name="Stajich J.E."/>
            <person name="Jacobson D.J."/>
            <person name="Natvig D.O."/>
            <person name="Lapidus A."/>
            <person name="Foster B."/>
            <person name="Aerts A."/>
            <person name="Riley R."/>
            <person name="Lindquist E.A."/>
            <person name="Grigoriev I.V."/>
            <person name="Taylor J.W."/>
        </authorList>
    </citation>
    <scope>NUCLEOTIDE SEQUENCE [LARGE SCALE GENOMIC DNA]</scope>
    <source>
        <strain evidence="3">FGSC 2508 / P0657</strain>
    </source>
</reference>
<feature type="compositionally biased region" description="Basic and acidic residues" evidence="1">
    <location>
        <begin position="26"/>
        <end position="61"/>
    </location>
</feature>
<dbReference type="HOGENOM" id="CLU_2794563_0_0_1"/>
<dbReference type="KEGG" id="nte:NEUTE1DRAFT134201"/>
<dbReference type="VEuPathDB" id="FungiDB:NEUTE1DRAFT_134201"/>
<sequence>MPIRRPGSPEPPAPADEAVMTGSQEDPQKKEEEKVFRVQGKEENEKEKKEKKKEEEKKNEKATGVPNP</sequence>
<dbReference type="AlphaFoldDB" id="F8MAM2"/>
<protein>
    <submittedName>
        <fullName evidence="2">Uncharacterized protein</fullName>
    </submittedName>
</protein>
<dbReference type="EMBL" id="GL891302">
    <property type="protein sequence ID" value="EGO60143.1"/>
    <property type="molecule type" value="Genomic_DNA"/>
</dbReference>
<evidence type="ECO:0000313" key="2">
    <source>
        <dbReference type="EMBL" id="EGO60143.1"/>
    </source>
</evidence>
<dbReference type="GeneID" id="20825825"/>